<comment type="caution">
    <text evidence="5">The sequence shown here is derived from an EMBL/GenBank/DDBJ whole genome shotgun (WGS) entry which is preliminary data.</text>
</comment>
<keyword evidence="3" id="KW-0812">Transmembrane</keyword>
<dbReference type="GO" id="GO:0005886">
    <property type="term" value="C:plasma membrane"/>
    <property type="evidence" value="ECO:0007669"/>
    <property type="project" value="UniProtKB-SubCell"/>
</dbReference>
<keyword evidence="3" id="KW-0472">Membrane</keyword>
<dbReference type="PANTHER" id="PTHR30540">
    <property type="entry name" value="OSMOTIC STRESS POTASSIUM TRANSPORTER"/>
    <property type="match status" value="1"/>
</dbReference>
<evidence type="ECO:0000259" key="4">
    <source>
        <dbReference type="Pfam" id="PF02705"/>
    </source>
</evidence>
<dbReference type="Pfam" id="PF02705">
    <property type="entry name" value="K_trans"/>
    <property type="match status" value="1"/>
</dbReference>
<feature type="transmembrane region" description="Helical" evidence="3">
    <location>
        <begin position="185"/>
        <end position="203"/>
    </location>
</feature>
<gene>
    <name evidence="5" type="ORF">D5086_0000304530</name>
</gene>
<dbReference type="PANTHER" id="PTHR30540:SF97">
    <property type="entry name" value="POTASSIUM TRANSPORTER"/>
    <property type="match status" value="1"/>
</dbReference>
<feature type="transmembrane region" description="Helical" evidence="3">
    <location>
        <begin position="21"/>
        <end position="44"/>
    </location>
</feature>
<proteinExistence type="inferred from homology"/>
<evidence type="ECO:0000313" key="5">
    <source>
        <dbReference type="EMBL" id="TKR71029.1"/>
    </source>
</evidence>
<dbReference type="GO" id="GO:0015079">
    <property type="term" value="F:potassium ion transmembrane transporter activity"/>
    <property type="evidence" value="ECO:0007669"/>
    <property type="project" value="InterPro"/>
</dbReference>
<organism evidence="5">
    <name type="scientific">Populus alba</name>
    <name type="common">White poplar</name>
    <dbReference type="NCBI Taxonomy" id="43335"/>
    <lineage>
        <taxon>Eukaryota</taxon>
        <taxon>Viridiplantae</taxon>
        <taxon>Streptophyta</taxon>
        <taxon>Embryophyta</taxon>
        <taxon>Tracheophyta</taxon>
        <taxon>Spermatophyta</taxon>
        <taxon>Magnoliopsida</taxon>
        <taxon>eudicotyledons</taxon>
        <taxon>Gunneridae</taxon>
        <taxon>Pentapetalae</taxon>
        <taxon>rosids</taxon>
        <taxon>fabids</taxon>
        <taxon>Malpighiales</taxon>
        <taxon>Salicaceae</taxon>
        <taxon>Saliceae</taxon>
        <taxon>Populus</taxon>
    </lineage>
</organism>
<accession>A0A4U5MN68</accession>
<evidence type="ECO:0000256" key="1">
    <source>
        <dbReference type="ARBA" id="ARBA00004651"/>
    </source>
</evidence>
<dbReference type="EMBL" id="RCHU01001193">
    <property type="protein sequence ID" value="TKR71029.1"/>
    <property type="molecule type" value="Genomic_DNA"/>
</dbReference>
<comment type="subcellular location">
    <subcellularLocation>
        <location evidence="1">Cell membrane</location>
        <topology evidence="1">Multi-pass membrane protein</topology>
    </subcellularLocation>
</comment>
<evidence type="ECO:0000256" key="2">
    <source>
        <dbReference type="ARBA" id="ARBA00008440"/>
    </source>
</evidence>
<name>A0A4U5MN68_POPAL</name>
<feature type="transmembrane region" description="Helical" evidence="3">
    <location>
        <begin position="146"/>
        <end position="165"/>
    </location>
</feature>
<protein>
    <recommendedName>
        <fullName evidence="4">K+ potassium transporter integral membrane domain-containing protein</fullName>
    </recommendedName>
</protein>
<dbReference type="InterPro" id="IPR003855">
    <property type="entry name" value="K+_transporter"/>
</dbReference>
<feature type="transmembrane region" description="Helical" evidence="3">
    <location>
        <begin position="64"/>
        <end position="82"/>
    </location>
</feature>
<feature type="transmembrane region" description="Helical" evidence="3">
    <location>
        <begin position="215"/>
        <end position="235"/>
    </location>
</feature>
<keyword evidence="3" id="KW-1133">Transmembrane helix</keyword>
<comment type="similarity">
    <text evidence="2">Belongs to the HAK/KUP transporter (TC 2.A.72.3) family.</text>
</comment>
<evidence type="ECO:0000256" key="3">
    <source>
        <dbReference type="SAM" id="Phobius"/>
    </source>
</evidence>
<sequence length="455" mass="50797">MDHPPSPTTSSDRLKETWRHTLVLSFQTLGVVCGRLSTAPLYVFGTIQTKDFKSNEIAYEYFSFILWTLTVVSLLKYAFIVLRADDNGEGGVFALYSLLRRHAKVGLIPNDTSTNEVMQHEEESTFRGKVESRARRAIKNHGRSHYLMLFTALFGACMIIGDGVITPSISVLSASSGLQRSLSEIKYVPLPSACVITVCLFILQHYGTHKIGFMFAPIVTIWLLFIGGVGIYNIFHWNPEIFSALSPVYMYRFVRNINKDRWKSLGSILLCIAGSETMFTDLGHFSKRSIKVSICFFTVMLAWHYGTTKKYEFDLQNKVSTEWLTDYSPGLGVSRVPGIGLIYTDISAMLCRQDYWGSIGEYISLDESDCESLTSPEGRTVIVGTPLLEGHALIPVDDTNLVSGSTNAANNETMAIPVGDLIGRNAPVRRKKVRFLIPESSPRLRVSLSGMSYKN</sequence>
<dbReference type="InterPro" id="IPR053951">
    <property type="entry name" value="K_trans_N"/>
</dbReference>
<dbReference type="AlphaFoldDB" id="A0A4U5MN68"/>
<feature type="domain" description="K+ potassium transporter integral membrane" evidence="4">
    <location>
        <begin position="25"/>
        <end position="302"/>
    </location>
</feature>
<reference evidence="5" key="1">
    <citation type="submission" date="2018-10" db="EMBL/GenBank/DDBJ databases">
        <title>Population genomic analysis revealed the cold adaptation of white poplar.</title>
        <authorList>
            <person name="Liu Y.-J."/>
        </authorList>
    </citation>
    <scope>NUCLEOTIDE SEQUENCE [LARGE SCALE GENOMIC DNA]</scope>
    <source>
        <strain evidence="5">PAL-ZL1</strain>
    </source>
</reference>